<reference evidence="9 10" key="1">
    <citation type="submission" date="2018-11" db="EMBL/GenBank/DDBJ databases">
        <title>Genomes From Bacteria Associated with the Canine Oral Cavity: a Test Case for Automated Genome-Based Taxonomic Assignment.</title>
        <authorList>
            <person name="Coil D.A."/>
            <person name="Jospin G."/>
            <person name="Darling A.E."/>
            <person name="Wallis C."/>
            <person name="Davis I.J."/>
            <person name="Harris S."/>
            <person name="Eisen J.A."/>
            <person name="Holcombe L.J."/>
            <person name="O'Flynn C."/>
        </authorList>
    </citation>
    <scope>NUCLEOTIDE SEQUENCE [LARGE SCALE GENOMIC DNA]</scope>
    <source>
        <strain evidence="9 10">OH4621_COT-116</strain>
    </source>
</reference>
<keyword evidence="5 6" id="KW-0720">Serine protease</keyword>
<gene>
    <name evidence="9" type="ORF">EII38_03375</name>
</gene>
<dbReference type="Pfam" id="PF18885">
    <property type="entry name" value="DUF5648"/>
    <property type="match status" value="1"/>
</dbReference>
<accession>A0A3P1VDV7</accession>
<evidence type="ECO:0000256" key="1">
    <source>
        <dbReference type="ARBA" id="ARBA00008764"/>
    </source>
</evidence>
<proteinExistence type="inferred from homology"/>
<dbReference type="EMBL" id="RQZA01000002">
    <property type="protein sequence ID" value="RRD31806.1"/>
    <property type="molecule type" value="Genomic_DNA"/>
</dbReference>
<dbReference type="Pfam" id="PF00089">
    <property type="entry name" value="Trypsin"/>
    <property type="match status" value="1"/>
</dbReference>
<dbReference type="InterPro" id="IPR050966">
    <property type="entry name" value="Glutamyl_endopeptidase"/>
</dbReference>
<feature type="signal peptide" evidence="6">
    <location>
        <begin position="1"/>
        <end position="32"/>
    </location>
</feature>
<sequence length="452" mass="51373">MKRVRKMLRKRVYYRLMCLFLLVYLGQGEVFAQETNGSESGIPTEATTFTTSADPSKSELIPSSEATTILPSQAPDFSEVEAIPEGIIDSDNQILVTNTLLTPYRQVVRLESFFASGVLYGTGVMIGPDLVLTAAHNVYNIKRGQWTEDVLVIPAQNGETEPYGKYQAGRIFMLKSYQNEETGTSESFDMAVIKLTQPVDSQVGFLPVSTEISDGKRIQVAGYPYPRTSDWKIGFMYTMWGEATSIKDNLIRYEIDTESGQSGSPVLNQDNEIVGIHTLGFVDGNQVYIYNAARRIMQDSLDMIAIAKGEKQGSEEVISHWLVQKSVHRLYHAGIQRHLYTQDQNEIAILRTRGWKYEGETFRSADYGIPVYRLYSPVTKEHLYTTSSLERDILVQRGWDYESVAWYSEGETPIYRLYHTGLKVHLYTSDTNERNVLKRRSWLDEGLAWYAQ</sequence>
<dbReference type="InterPro" id="IPR001254">
    <property type="entry name" value="Trypsin_dom"/>
</dbReference>
<evidence type="ECO:0000256" key="5">
    <source>
        <dbReference type="ARBA" id="ARBA00022825"/>
    </source>
</evidence>
<dbReference type="GO" id="GO:0004252">
    <property type="term" value="F:serine-type endopeptidase activity"/>
    <property type="evidence" value="ECO:0007669"/>
    <property type="project" value="InterPro"/>
</dbReference>
<evidence type="ECO:0000313" key="10">
    <source>
        <dbReference type="Proteomes" id="UP000281771"/>
    </source>
</evidence>
<evidence type="ECO:0000256" key="2">
    <source>
        <dbReference type="ARBA" id="ARBA00022670"/>
    </source>
</evidence>
<evidence type="ECO:0000256" key="4">
    <source>
        <dbReference type="ARBA" id="ARBA00022801"/>
    </source>
</evidence>
<keyword evidence="2 6" id="KW-0645">Protease</keyword>
<dbReference type="InterPro" id="IPR008256">
    <property type="entry name" value="Peptidase_S1B"/>
</dbReference>
<feature type="chain" id="PRO_5017855168" description="Serine protease" evidence="6">
    <location>
        <begin position="33"/>
        <end position="452"/>
    </location>
</feature>
<name>A0A3P1VDV7_9STRE</name>
<organism evidence="9 10">
    <name type="scientific">Streptococcus minor</name>
    <dbReference type="NCBI Taxonomy" id="229549"/>
    <lineage>
        <taxon>Bacteria</taxon>
        <taxon>Bacillati</taxon>
        <taxon>Bacillota</taxon>
        <taxon>Bacilli</taxon>
        <taxon>Lactobacillales</taxon>
        <taxon>Streptococcaceae</taxon>
        <taxon>Streptococcus</taxon>
    </lineage>
</organism>
<evidence type="ECO:0000259" key="7">
    <source>
        <dbReference type="Pfam" id="PF00089"/>
    </source>
</evidence>
<evidence type="ECO:0000259" key="8">
    <source>
        <dbReference type="Pfam" id="PF18885"/>
    </source>
</evidence>
<dbReference type="STRING" id="1123309.GCA_000377005_01038"/>
<dbReference type="Gene3D" id="2.40.10.10">
    <property type="entry name" value="Trypsin-like serine proteases"/>
    <property type="match status" value="2"/>
</dbReference>
<comment type="similarity">
    <text evidence="1 6">Belongs to the peptidase S1B family.</text>
</comment>
<feature type="domain" description="Peptidase S1" evidence="7">
    <location>
        <begin position="121"/>
        <end position="287"/>
    </location>
</feature>
<comment type="caution">
    <text evidence="9">The sequence shown here is derived from an EMBL/GenBank/DDBJ whole genome shotgun (WGS) entry which is preliminary data.</text>
</comment>
<dbReference type="InterPro" id="IPR043504">
    <property type="entry name" value="Peptidase_S1_PA_chymotrypsin"/>
</dbReference>
<keyword evidence="4 6" id="KW-0378">Hydrolase</keyword>
<dbReference type="Proteomes" id="UP000281771">
    <property type="component" value="Unassembled WGS sequence"/>
</dbReference>
<dbReference type="InterPro" id="IPR008353">
    <property type="entry name" value="Peptidase_S1B_tx"/>
</dbReference>
<protein>
    <recommendedName>
        <fullName evidence="6">Serine protease</fullName>
        <ecNumber evidence="6">3.4.21.-</ecNumber>
    </recommendedName>
</protein>
<dbReference type="PANTHER" id="PTHR15462">
    <property type="entry name" value="SERINE PROTEASE"/>
    <property type="match status" value="1"/>
</dbReference>
<feature type="domain" description="DUF5648" evidence="8">
    <location>
        <begin position="327"/>
        <end position="451"/>
    </location>
</feature>
<evidence type="ECO:0000313" key="9">
    <source>
        <dbReference type="EMBL" id="RRD31806.1"/>
    </source>
</evidence>
<dbReference type="EC" id="3.4.21.-" evidence="6"/>
<dbReference type="SUPFAM" id="SSF50494">
    <property type="entry name" value="Trypsin-like serine proteases"/>
    <property type="match status" value="1"/>
</dbReference>
<dbReference type="PRINTS" id="PR01774">
    <property type="entry name" value="EXFOLTOXIN"/>
</dbReference>
<evidence type="ECO:0000256" key="3">
    <source>
        <dbReference type="ARBA" id="ARBA00022729"/>
    </source>
</evidence>
<dbReference type="InterPro" id="IPR043708">
    <property type="entry name" value="DUF5648"/>
</dbReference>
<keyword evidence="10" id="KW-1185">Reference proteome</keyword>
<dbReference type="GO" id="GO:0006508">
    <property type="term" value="P:proteolysis"/>
    <property type="evidence" value="ECO:0007669"/>
    <property type="project" value="UniProtKB-KW"/>
</dbReference>
<dbReference type="PANTHER" id="PTHR15462:SF8">
    <property type="entry name" value="SERINE PROTEASE"/>
    <property type="match status" value="1"/>
</dbReference>
<keyword evidence="3 6" id="KW-0732">Signal</keyword>
<dbReference type="AlphaFoldDB" id="A0A3P1VDV7"/>
<evidence type="ECO:0000256" key="6">
    <source>
        <dbReference type="RuleBase" id="RU004296"/>
    </source>
</evidence>
<dbReference type="PRINTS" id="PR00839">
    <property type="entry name" value="V8PROTEASE"/>
</dbReference>
<dbReference type="InterPro" id="IPR009003">
    <property type="entry name" value="Peptidase_S1_PA"/>
</dbReference>